<dbReference type="Proteomes" id="UP000265000">
    <property type="component" value="Unplaced"/>
</dbReference>
<dbReference type="PANTHER" id="PTHR31193:SF1">
    <property type="entry name" value="TRANSMEMBRANE PROTEIN 268"/>
    <property type="match status" value="1"/>
</dbReference>
<accession>A0A3Q2P6F1</accession>
<reference evidence="2" key="1">
    <citation type="submission" date="2025-08" db="UniProtKB">
        <authorList>
            <consortium name="Ensembl"/>
        </authorList>
    </citation>
    <scope>IDENTIFICATION</scope>
</reference>
<evidence type="ECO:0000313" key="3">
    <source>
        <dbReference type="Proteomes" id="UP000265000"/>
    </source>
</evidence>
<dbReference type="PANTHER" id="PTHR31193">
    <property type="entry name" value="TRANSMEMBRANE PROTEIN C9ORF91"/>
    <property type="match status" value="1"/>
</dbReference>
<dbReference type="AlphaFoldDB" id="A0A3Q2P6F1"/>
<proteinExistence type="predicted"/>
<dbReference type="InterPro" id="IPR028054">
    <property type="entry name" value="DUF4481"/>
</dbReference>
<organism evidence="2 3">
    <name type="scientific">Fundulus heteroclitus</name>
    <name type="common">Killifish</name>
    <name type="synonym">Mummichog</name>
    <dbReference type="NCBI Taxonomy" id="8078"/>
    <lineage>
        <taxon>Eukaryota</taxon>
        <taxon>Metazoa</taxon>
        <taxon>Chordata</taxon>
        <taxon>Craniata</taxon>
        <taxon>Vertebrata</taxon>
        <taxon>Euteleostomi</taxon>
        <taxon>Actinopterygii</taxon>
        <taxon>Neopterygii</taxon>
        <taxon>Teleostei</taxon>
        <taxon>Neoteleostei</taxon>
        <taxon>Acanthomorphata</taxon>
        <taxon>Ovalentaria</taxon>
        <taxon>Atherinomorphae</taxon>
        <taxon>Cyprinodontiformes</taxon>
        <taxon>Fundulidae</taxon>
        <taxon>Fundulus</taxon>
    </lineage>
</organism>
<keyword evidence="3" id="KW-1185">Reference proteome</keyword>
<reference evidence="2" key="2">
    <citation type="submission" date="2025-09" db="UniProtKB">
        <authorList>
            <consortium name="Ensembl"/>
        </authorList>
    </citation>
    <scope>IDENTIFICATION</scope>
</reference>
<dbReference type="Ensembl" id="ENSFHET00000003306.1">
    <property type="protein sequence ID" value="ENSFHEP00000007757.1"/>
    <property type="gene ID" value="ENSFHEG00000008939.1"/>
</dbReference>
<feature type="region of interest" description="Disordered" evidence="1">
    <location>
        <begin position="191"/>
        <end position="212"/>
    </location>
</feature>
<dbReference type="GeneTree" id="ENSGT00390000011559"/>
<sequence length="304" mass="34659">MDLMEDKNGDCQVTEETEVDFEIRQTKTDRQTHSNRSTWTNGQCVAAIQTSSMFNPRFDLSLCRAKLERDGFEIPVREMEVALKIALDVPSVRRYMVFNSGLFHFIMAPINTNIDVRLVQVNERMMKHKLLVGVADWVQNCTGHMQLCFVYWDMSRCLRTLTDTLEERSFVESDTQKTMKSRMSHLVLVTEPHPIDPEPGGSDEEEDCDENRPLLRNEDTGCSTPSSHTGAPKVTSNYSLVPEVMLPAQAKAHQLLVTYSAAYVKLLVSERLSGPSCHRLRPPRNHCTTAPLCLCQYIKYKVLQ</sequence>
<evidence type="ECO:0000256" key="1">
    <source>
        <dbReference type="SAM" id="MobiDB-lite"/>
    </source>
</evidence>
<dbReference type="Pfam" id="PF14800">
    <property type="entry name" value="DUF4481"/>
    <property type="match status" value="1"/>
</dbReference>
<protein>
    <submittedName>
        <fullName evidence="2">Transmembrane protein 268</fullName>
    </submittedName>
</protein>
<evidence type="ECO:0000313" key="2">
    <source>
        <dbReference type="Ensembl" id="ENSFHEP00000007757.1"/>
    </source>
</evidence>
<name>A0A3Q2P6F1_FUNHE</name>